<name>A0A6C0I5G2_9ZZZZ</name>
<dbReference type="SUPFAM" id="SSF53335">
    <property type="entry name" value="S-adenosyl-L-methionine-dependent methyltransferases"/>
    <property type="match status" value="1"/>
</dbReference>
<proteinExistence type="predicted"/>
<dbReference type="Gene3D" id="3.40.50.150">
    <property type="entry name" value="Vaccinia Virus protein VP39"/>
    <property type="match status" value="1"/>
</dbReference>
<evidence type="ECO:0008006" key="2">
    <source>
        <dbReference type="Google" id="ProtNLM"/>
    </source>
</evidence>
<reference evidence="1" key="1">
    <citation type="journal article" date="2020" name="Nature">
        <title>Giant virus diversity and host interactions through global metagenomics.</title>
        <authorList>
            <person name="Schulz F."/>
            <person name="Roux S."/>
            <person name="Paez-Espino D."/>
            <person name="Jungbluth S."/>
            <person name="Walsh D.A."/>
            <person name="Denef V.J."/>
            <person name="McMahon K.D."/>
            <person name="Konstantinidis K.T."/>
            <person name="Eloe-Fadrosh E.A."/>
            <person name="Kyrpides N.C."/>
            <person name="Woyke T."/>
        </authorList>
    </citation>
    <scope>NUCLEOTIDE SEQUENCE</scope>
    <source>
        <strain evidence="1">GVMAG-M-3300023184-24</strain>
    </source>
</reference>
<dbReference type="AlphaFoldDB" id="A0A6C0I5G2"/>
<sequence>MIKSWADEYDSDMDEYFNDNKTQNVTKKVDTEYSLKFSDKICERKCSIDYKKFTIVENSRYSSLMPWYLSQVNTFLSNIYTSKTFQHKKVKKIIDVGANIGVDSINFLLNFQNTQLVCFEIESNTYNILCKNLLEYTSVTKLKTIEQLTNINSNIQAYNKDFLSCFEYIYNADIVFIDAPWGGSIYKDKINVSIYLQPEDDYYNIHNYDSSKNIIIITKKILEKKYKVRTVLLKVPYNYEFDHFEKDLKYFNSGISIKYKKIYKGNTNYVAFVLICVFNVFNNYD</sequence>
<accession>A0A6C0I5G2</accession>
<organism evidence="1">
    <name type="scientific">viral metagenome</name>
    <dbReference type="NCBI Taxonomy" id="1070528"/>
    <lineage>
        <taxon>unclassified sequences</taxon>
        <taxon>metagenomes</taxon>
        <taxon>organismal metagenomes</taxon>
    </lineage>
</organism>
<dbReference type="InterPro" id="IPR029063">
    <property type="entry name" value="SAM-dependent_MTases_sf"/>
</dbReference>
<evidence type="ECO:0000313" key="1">
    <source>
        <dbReference type="EMBL" id="QHT88029.1"/>
    </source>
</evidence>
<dbReference type="EMBL" id="MN740108">
    <property type="protein sequence ID" value="QHT88029.1"/>
    <property type="molecule type" value="Genomic_DNA"/>
</dbReference>
<protein>
    <recommendedName>
        <fullName evidence="2">Trimethylguanosine synthase</fullName>
    </recommendedName>
</protein>